<feature type="compositionally biased region" description="Polar residues" evidence="1">
    <location>
        <begin position="116"/>
        <end position="128"/>
    </location>
</feature>
<evidence type="ECO:0000256" key="1">
    <source>
        <dbReference type="SAM" id="MobiDB-lite"/>
    </source>
</evidence>
<sequence>MTMARRTLLGFMHACMHAAALQKRSAAEKSTQHGDKKVVRCQPILSGDRWRWCGAEQTTSSGQSCPAETTDLTSSSSSISPSLLPLLLPAPHPAPRPYIPHPVPRPRPRQRHQPVKQQRNLLKSITRN</sequence>
<proteinExistence type="predicted"/>
<feature type="compositionally biased region" description="Pro residues" evidence="1">
    <location>
        <begin position="88"/>
        <end position="103"/>
    </location>
</feature>
<reference evidence="4" key="1">
    <citation type="submission" date="2022-11" db="UniProtKB">
        <authorList>
            <consortium name="WormBaseParasite"/>
        </authorList>
    </citation>
    <scope>IDENTIFICATION</scope>
</reference>
<name>A0A915PUB5_9BILA</name>
<protein>
    <submittedName>
        <fullName evidence="4">Secreted protein</fullName>
    </submittedName>
</protein>
<feature type="compositionally biased region" description="Low complexity" evidence="1">
    <location>
        <begin position="74"/>
        <end position="87"/>
    </location>
</feature>
<keyword evidence="3" id="KW-1185">Reference proteome</keyword>
<feature type="region of interest" description="Disordered" evidence="1">
    <location>
        <begin position="56"/>
        <end position="128"/>
    </location>
</feature>
<dbReference type="AlphaFoldDB" id="A0A915PUB5"/>
<feature type="chain" id="PRO_5037203499" evidence="2">
    <location>
        <begin position="21"/>
        <end position="128"/>
    </location>
</feature>
<feature type="compositionally biased region" description="Basic residues" evidence="1">
    <location>
        <begin position="104"/>
        <end position="114"/>
    </location>
</feature>
<dbReference type="Proteomes" id="UP000887581">
    <property type="component" value="Unplaced"/>
</dbReference>
<evidence type="ECO:0000313" key="3">
    <source>
        <dbReference type="Proteomes" id="UP000887581"/>
    </source>
</evidence>
<feature type="signal peptide" evidence="2">
    <location>
        <begin position="1"/>
        <end position="20"/>
    </location>
</feature>
<keyword evidence="2" id="KW-0732">Signal</keyword>
<organism evidence="3 4">
    <name type="scientific">Setaria digitata</name>
    <dbReference type="NCBI Taxonomy" id="48799"/>
    <lineage>
        <taxon>Eukaryota</taxon>
        <taxon>Metazoa</taxon>
        <taxon>Ecdysozoa</taxon>
        <taxon>Nematoda</taxon>
        <taxon>Chromadorea</taxon>
        <taxon>Rhabditida</taxon>
        <taxon>Spirurina</taxon>
        <taxon>Spiruromorpha</taxon>
        <taxon>Filarioidea</taxon>
        <taxon>Setariidae</taxon>
        <taxon>Setaria</taxon>
    </lineage>
</organism>
<evidence type="ECO:0000313" key="4">
    <source>
        <dbReference type="WBParaSite" id="sdigi.contig260.g6807.t1"/>
    </source>
</evidence>
<accession>A0A915PUB5</accession>
<feature type="compositionally biased region" description="Polar residues" evidence="1">
    <location>
        <begin position="56"/>
        <end position="73"/>
    </location>
</feature>
<dbReference type="WBParaSite" id="sdigi.contig260.g6807.t1">
    <property type="protein sequence ID" value="sdigi.contig260.g6807.t1"/>
    <property type="gene ID" value="sdigi.contig260.g6807"/>
</dbReference>
<evidence type="ECO:0000256" key="2">
    <source>
        <dbReference type="SAM" id="SignalP"/>
    </source>
</evidence>